<proteinExistence type="predicted"/>
<feature type="transmembrane region" description="Helical" evidence="7">
    <location>
        <begin position="227"/>
        <end position="248"/>
    </location>
</feature>
<evidence type="ECO:0000259" key="8">
    <source>
        <dbReference type="PROSITE" id="PS50850"/>
    </source>
</evidence>
<comment type="subcellular location">
    <subcellularLocation>
        <location evidence="1">Cell membrane</location>
        <topology evidence="1">Multi-pass membrane protein</topology>
    </subcellularLocation>
</comment>
<keyword evidence="10" id="KW-1185">Reference proteome</keyword>
<reference evidence="9 10" key="1">
    <citation type="submission" date="2014-11" db="EMBL/GenBank/DDBJ databases">
        <title>Draft Genome Sequence of Brevibacterium linens AE038-8.</title>
        <authorList>
            <person name="Maizel D."/>
            <person name="Utturkar S.M."/>
            <person name="Brown S.D."/>
            <person name="Ferrero M."/>
            <person name="Rosen B.P."/>
        </authorList>
    </citation>
    <scope>NUCLEOTIDE SEQUENCE [LARGE SCALE GENOMIC DNA]</scope>
    <source>
        <strain evidence="9 10">AE038-8</strain>
    </source>
</reference>
<dbReference type="GO" id="GO:0022857">
    <property type="term" value="F:transmembrane transporter activity"/>
    <property type="evidence" value="ECO:0007669"/>
    <property type="project" value="InterPro"/>
</dbReference>
<dbReference type="PRINTS" id="PR01036">
    <property type="entry name" value="TCRTETB"/>
</dbReference>
<evidence type="ECO:0000256" key="2">
    <source>
        <dbReference type="ARBA" id="ARBA00022448"/>
    </source>
</evidence>
<evidence type="ECO:0000256" key="5">
    <source>
        <dbReference type="ARBA" id="ARBA00023136"/>
    </source>
</evidence>
<dbReference type="AlphaFoldDB" id="A0A0B9AN79"/>
<organism evidence="9 10">
    <name type="scientific">Brevibacterium linens</name>
    <dbReference type="NCBI Taxonomy" id="1703"/>
    <lineage>
        <taxon>Bacteria</taxon>
        <taxon>Bacillati</taxon>
        <taxon>Actinomycetota</taxon>
        <taxon>Actinomycetes</taxon>
        <taxon>Micrococcales</taxon>
        <taxon>Brevibacteriaceae</taxon>
        <taxon>Brevibacterium</taxon>
    </lineage>
</organism>
<sequence>MSDEPESPSSELPSAAPASGGTAARTSGSWSELFSAEHASASLVLAGGIAVFAMNTFVTAALLPSAIADIGGQEFFAWVTTAFLVASVFASMLVARVLASLGAAWAYLLAFALFAAGSLGAALAPSMELLVATRIVQGFGGGLLAGLSYSVTRDALPRHLWTRATGLVSAMWGLGTLFGPAVGGIFAQIDFWRGAFGLLTLMSVALGLMALRSLPRQAPRDRNFGRLPVPSLTMLVLAAAAFSIAAVVPTGWPTTIALIAGTALIAAFIAVDRSAGSPVLPHITYQRGNPLKWIYLVMGILSSAAIVEIFLPKFGQDLIGMSPLLAAVFGVTISVGWSFVQLFSASVDDPQTSRRLMAMGPVLLTSGLVIYAVTQFVDADWIAWIWAGSLILAGSGIGVAFPHLNVAAMSSSDDPIEGSKAAAGLGTAELISNTIASALVGVLVALGGPGAAGAMTMGAGLAVLGGIGILCAVIMLRRIRAADTMPSNA</sequence>
<comment type="caution">
    <text evidence="9">The sequence shown here is derived from an EMBL/GenBank/DDBJ whole genome shotgun (WGS) entry which is preliminary data.</text>
</comment>
<feature type="region of interest" description="Disordered" evidence="6">
    <location>
        <begin position="1"/>
        <end position="24"/>
    </location>
</feature>
<dbReference type="PATRIC" id="fig|1703.6.peg.2820"/>
<feature type="transmembrane region" description="Helical" evidence="7">
    <location>
        <begin position="422"/>
        <end position="446"/>
    </location>
</feature>
<dbReference type="PANTHER" id="PTHR42718">
    <property type="entry name" value="MAJOR FACILITATOR SUPERFAMILY MULTIDRUG TRANSPORTER MFSC"/>
    <property type="match status" value="1"/>
</dbReference>
<dbReference type="InterPro" id="IPR011701">
    <property type="entry name" value="MFS"/>
</dbReference>
<dbReference type="PROSITE" id="PS50850">
    <property type="entry name" value="MFS"/>
    <property type="match status" value="1"/>
</dbReference>
<evidence type="ECO:0000256" key="7">
    <source>
        <dbReference type="SAM" id="Phobius"/>
    </source>
</evidence>
<keyword evidence="4 7" id="KW-1133">Transmembrane helix</keyword>
<dbReference type="RefSeq" id="WP_082019049.1">
    <property type="nucleotide sequence ID" value="NZ_JTJZ01000022.1"/>
</dbReference>
<keyword evidence="2" id="KW-0813">Transport</keyword>
<dbReference type="OrthoDB" id="3503984at2"/>
<feature type="transmembrane region" description="Helical" evidence="7">
    <location>
        <begin position="293"/>
        <end position="312"/>
    </location>
</feature>
<feature type="transmembrane region" description="Helical" evidence="7">
    <location>
        <begin position="324"/>
        <end position="344"/>
    </location>
</feature>
<feature type="transmembrane region" description="Helical" evidence="7">
    <location>
        <begin position="254"/>
        <end position="272"/>
    </location>
</feature>
<dbReference type="Proteomes" id="UP000031488">
    <property type="component" value="Unassembled WGS sequence"/>
</dbReference>
<feature type="transmembrane region" description="Helical" evidence="7">
    <location>
        <begin position="452"/>
        <end position="476"/>
    </location>
</feature>
<feature type="transmembrane region" description="Helical" evidence="7">
    <location>
        <begin position="75"/>
        <end position="98"/>
    </location>
</feature>
<dbReference type="Pfam" id="PF07690">
    <property type="entry name" value="MFS_1"/>
    <property type="match status" value="1"/>
</dbReference>
<dbReference type="InterPro" id="IPR020846">
    <property type="entry name" value="MFS_dom"/>
</dbReference>
<feature type="domain" description="Major facilitator superfamily (MFS) profile" evidence="8">
    <location>
        <begin position="41"/>
        <end position="483"/>
    </location>
</feature>
<evidence type="ECO:0000256" key="6">
    <source>
        <dbReference type="SAM" id="MobiDB-lite"/>
    </source>
</evidence>
<evidence type="ECO:0000313" key="9">
    <source>
        <dbReference type="EMBL" id="KHS50800.1"/>
    </source>
</evidence>
<evidence type="ECO:0000256" key="4">
    <source>
        <dbReference type="ARBA" id="ARBA00022989"/>
    </source>
</evidence>
<feature type="transmembrane region" description="Helical" evidence="7">
    <location>
        <begin position="39"/>
        <end position="63"/>
    </location>
</feature>
<feature type="transmembrane region" description="Helical" evidence="7">
    <location>
        <begin position="356"/>
        <end position="377"/>
    </location>
</feature>
<keyword evidence="5 7" id="KW-0472">Membrane</keyword>
<accession>A0A0B9AN79</accession>
<feature type="transmembrane region" description="Helical" evidence="7">
    <location>
        <begin position="195"/>
        <end position="215"/>
    </location>
</feature>
<feature type="transmembrane region" description="Helical" evidence="7">
    <location>
        <begin position="383"/>
        <end position="401"/>
    </location>
</feature>
<name>A0A0B9AN79_BRELN</name>
<gene>
    <name evidence="9" type="ORF">AE0388_2872</name>
</gene>
<dbReference type="PANTHER" id="PTHR42718:SF9">
    <property type="entry name" value="MAJOR FACILITATOR SUPERFAMILY MULTIDRUG TRANSPORTER MFSC"/>
    <property type="match status" value="1"/>
</dbReference>
<evidence type="ECO:0000256" key="3">
    <source>
        <dbReference type="ARBA" id="ARBA00022692"/>
    </source>
</evidence>
<keyword evidence="3 7" id="KW-0812">Transmembrane</keyword>
<evidence type="ECO:0000256" key="1">
    <source>
        <dbReference type="ARBA" id="ARBA00004651"/>
    </source>
</evidence>
<feature type="transmembrane region" description="Helical" evidence="7">
    <location>
        <begin position="104"/>
        <end position="124"/>
    </location>
</feature>
<evidence type="ECO:0000313" key="10">
    <source>
        <dbReference type="Proteomes" id="UP000031488"/>
    </source>
</evidence>
<dbReference type="Gene3D" id="1.20.1250.20">
    <property type="entry name" value="MFS general substrate transporter like domains"/>
    <property type="match status" value="1"/>
</dbReference>
<dbReference type="GO" id="GO:0005886">
    <property type="term" value="C:plasma membrane"/>
    <property type="evidence" value="ECO:0007669"/>
    <property type="project" value="UniProtKB-SubCell"/>
</dbReference>
<feature type="transmembrane region" description="Helical" evidence="7">
    <location>
        <begin position="167"/>
        <end position="189"/>
    </location>
</feature>
<dbReference type="Gene3D" id="1.20.1720.10">
    <property type="entry name" value="Multidrug resistance protein D"/>
    <property type="match status" value="1"/>
</dbReference>
<feature type="compositionally biased region" description="Low complexity" evidence="6">
    <location>
        <begin position="7"/>
        <end position="24"/>
    </location>
</feature>
<dbReference type="SUPFAM" id="SSF103473">
    <property type="entry name" value="MFS general substrate transporter"/>
    <property type="match status" value="1"/>
</dbReference>
<dbReference type="InterPro" id="IPR036259">
    <property type="entry name" value="MFS_trans_sf"/>
</dbReference>
<protein>
    <submittedName>
        <fullName evidence="9">Major facilitator superfamily MFS_1</fullName>
    </submittedName>
</protein>
<dbReference type="EMBL" id="JTJZ01000022">
    <property type="protein sequence ID" value="KHS50800.1"/>
    <property type="molecule type" value="Genomic_DNA"/>
</dbReference>